<dbReference type="OrthoDB" id="9822901at2"/>
<name>A0A0Q1CHF7_9FLAO</name>
<dbReference type="AlphaFoldDB" id="A0A0Q1CHF7"/>
<organism evidence="1 2">
    <name type="scientific">Flagellimonas eckloniae</name>
    <dbReference type="NCBI Taxonomy" id="346185"/>
    <lineage>
        <taxon>Bacteria</taxon>
        <taxon>Pseudomonadati</taxon>
        <taxon>Bacteroidota</taxon>
        <taxon>Flavobacteriia</taxon>
        <taxon>Flavobacteriales</taxon>
        <taxon>Flavobacteriaceae</taxon>
        <taxon>Flagellimonas</taxon>
    </lineage>
</organism>
<keyword evidence="2" id="KW-1185">Reference proteome</keyword>
<reference evidence="1 2" key="1">
    <citation type="submission" date="2015-04" db="EMBL/GenBank/DDBJ databases">
        <title>Complete genome of flavobacterium.</title>
        <authorList>
            <person name="Kwon Y.M."/>
            <person name="Kim S.-J."/>
        </authorList>
    </citation>
    <scope>NUCLEOTIDE SEQUENCE [LARGE SCALE GENOMIC DNA]</scope>
    <source>
        <strain evidence="1 2">DK169</strain>
    </source>
</reference>
<evidence type="ECO:0000313" key="2">
    <source>
        <dbReference type="Proteomes" id="UP000050827"/>
    </source>
</evidence>
<comment type="caution">
    <text evidence="1">The sequence shown here is derived from an EMBL/GenBank/DDBJ whole genome shotgun (WGS) entry which is preliminary data.</text>
</comment>
<evidence type="ECO:0000313" key="1">
    <source>
        <dbReference type="EMBL" id="KQC30365.1"/>
    </source>
</evidence>
<gene>
    <name evidence="1" type="ORF">AAY42_11120</name>
</gene>
<dbReference type="Proteomes" id="UP000050827">
    <property type="component" value="Unassembled WGS sequence"/>
</dbReference>
<sequence length="255" mass="28635">MGNIINAQNVELTGVELAKAPADFVDVRPYHFGTKLTFFVKDTTAVTGLASSSYIKQWVTNTDKDLKHEHQQLVSVALYKNYSVHKDTALVLTQRDFWPEKNVGFSFKIHSWALPDRSATSISVKGTIEYTALEPGEVLVEDITHLSGNIEGLTSLEFIGNSIDLKPKVYGNGAEAYLTFNATVTNKAYQVAIQTMQFLDNEGKLLDELYFGLSNNYNTNTRNRIDLKNTVVIRMHYRKLKVKKVVVDNTFGLGF</sequence>
<dbReference type="EMBL" id="LCTZ01000002">
    <property type="protein sequence ID" value="KQC30365.1"/>
    <property type="molecule type" value="Genomic_DNA"/>
</dbReference>
<protein>
    <submittedName>
        <fullName evidence="1">Uncharacterized protein</fullName>
    </submittedName>
</protein>
<dbReference type="STRING" id="346185.AAY42_11120"/>
<accession>A0A0Q1CHF7</accession>
<dbReference type="RefSeq" id="WP_055395183.1">
    <property type="nucleotide sequence ID" value="NZ_LCTZ01000002.1"/>
</dbReference>
<proteinExistence type="predicted"/>